<reference evidence="1" key="1">
    <citation type="submission" date="2018-02" db="EMBL/GenBank/DDBJ databases">
        <title>Rhizophora mucronata_Transcriptome.</title>
        <authorList>
            <person name="Meera S.P."/>
            <person name="Sreeshan A."/>
            <person name="Augustine A."/>
        </authorList>
    </citation>
    <scope>NUCLEOTIDE SEQUENCE</scope>
    <source>
        <tissue evidence="1">Leaf</tissue>
    </source>
</reference>
<sequence length="29" mass="3322">MLPSSSREENLVLSHREASFPFIGKKFLT</sequence>
<dbReference type="AlphaFoldDB" id="A0A2P2R3A8"/>
<protein>
    <submittedName>
        <fullName evidence="1">Uncharacterized protein MANES_06G114100</fullName>
    </submittedName>
</protein>
<evidence type="ECO:0000313" key="1">
    <source>
        <dbReference type="EMBL" id="MBX73736.1"/>
    </source>
</evidence>
<proteinExistence type="predicted"/>
<organism evidence="1">
    <name type="scientific">Rhizophora mucronata</name>
    <name type="common">Asiatic mangrove</name>
    <dbReference type="NCBI Taxonomy" id="61149"/>
    <lineage>
        <taxon>Eukaryota</taxon>
        <taxon>Viridiplantae</taxon>
        <taxon>Streptophyta</taxon>
        <taxon>Embryophyta</taxon>
        <taxon>Tracheophyta</taxon>
        <taxon>Spermatophyta</taxon>
        <taxon>Magnoliopsida</taxon>
        <taxon>eudicotyledons</taxon>
        <taxon>Gunneridae</taxon>
        <taxon>Pentapetalae</taxon>
        <taxon>rosids</taxon>
        <taxon>fabids</taxon>
        <taxon>Malpighiales</taxon>
        <taxon>Rhizophoraceae</taxon>
        <taxon>Rhizophora</taxon>
    </lineage>
</organism>
<dbReference type="EMBL" id="GGEC01093252">
    <property type="protein sequence ID" value="MBX73736.1"/>
    <property type="molecule type" value="Transcribed_RNA"/>
</dbReference>
<accession>A0A2P2R3A8</accession>
<name>A0A2P2R3A8_RHIMU</name>